<dbReference type="InterPro" id="IPR024968">
    <property type="entry name" value="SlpA_C_lactobacillus"/>
</dbReference>
<dbReference type="Proteomes" id="UP000051302">
    <property type="component" value="Unassembled WGS sequence"/>
</dbReference>
<keyword evidence="3" id="KW-1185">Reference proteome</keyword>
<organism evidence="2 3">
    <name type="scientific">Companilactobacillus nantensis DSM 16982</name>
    <dbReference type="NCBI Taxonomy" id="1423774"/>
    <lineage>
        <taxon>Bacteria</taxon>
        <taxon>Bacillati</taxon>
        <taxon>Bacillota</taxon>
        <taxon>Bacilli</taxon>
        <taxon>Lactobacillales</taxon>
        <taxon>Lactobacillaceae</taxon>
        <taxon>Companilactobacillus</taxon>
    </lineage>
</organism>
<sequence>MAKSDITVKYVNDKNANDKIVDGVIKNIPMNATSVKAEQVSVPKGYKLVADQTFTVSYAKVTVHVVPVEETKEIIVRYLDSTNNMKKIPNGKMTVAKKARKVAGETVPLPEGYKISGRRLIVIKKGHILVHVKPINFNSDHEVAKSDITVKYVNDNNTNEKIADGVIKDIAMNATSVKSEQVKAPKGYKVVANQTFAVSYAKVTVHVVPETAPAPAPQPTKPGANNNSVATQASFKTTIHFVDHKSGEKVHSTEVHSKEGQNHEIALPANYTLADGETNKISASKKKTTVSIKVVKKTVEGTVTEHRATLAVISNALLYSKEGRLVNDRALAKDSTWFTDKTMVLEGTTYYRVSTNEWVKANDVFEFTTVNKTIKTSANTAKVLYDSKGNKINDRALAANTSWFSDKSATINGKQMYRVATNEWVLASDLA</sequence>
<evidence type="ECO:0000313" key="2">
    <source>
        <dbReference type="EMBL" id="KRM14666.1"/>
    </source>
</evidence>
<protein>
    <recommendedName>
        <fullName evidence="1">S-layer protein C-terminal domain-containing protein</fullName>
    </recommendedName>
</protein>
<feature type="domain" description="S-layer protein C-terminal" evidence="1">
    <location>
        <begin position="312"/>
        <end position="362"/>
    </location>
</feature>
<comment type="caution">
    <text evidence="2">The sequence shown here is derived from an EMBL/GenBank/DDBJ whole genome shotgun (WGS) entry which is preliminary data.</text>
</comment>
<evidence type="ECO:0000313" key="3">
    <source>
        <dbReference type="Proteomes" id="UP000051302"/>
    </source>
</evidence>
<dbReference type="EMBL" id="AZFV01000034">
    <property type="protein sequence ID" value="KRM14666.1"/>
    <property type="molecule type" value="Genomic_DNA"/>
</dbReference>
<proteinExistence type="predicted"/>
<accession>A0A0R1W9W6</accession>
<reference evidence="2 3" key="1">
    <citation type="journal article" date="2015" name="Genome Announc.">
        <title>Expanding the biotechnology potential of lactobacilli through comparative genomics of 213 strains and associated genera.</title>
        <authorList>
            <person name="Sun Z."/>
            <person name="Harris H.M."/>
            <person name="McCann A."/>
            <person name="Guo C."/>
            <person name="Argimon S."/>
            <person name="Zhang W."/>
            <person name="Yang X."/>
            <person name="Jeffery I.B."/>
            <person name="Cooney J.C."/>
            <person name="Kagawa T.F."/>
            <person name="Liu W."/>
            <person name="Song Y."/>
            <person name="Salvetti E."/>
            <person name="Wrobel A."/>
            <person name="Rasinkangas P."/>
            <person name="Parkhill J."/>
            <person name="Rea M.C."/>
            <person name="O'Sullivan O."/>
            <person name="Ritari J."/>
            <person name="Douillard F.P."/>
            <person name="Paul Ross R."/>
            <person name="Yang R."/>
            <person name="Briner A.E."/>
            <person name="Felis G.E."/>
            <person name="de Vos W.M."/>
            <person name="Barrangou R."/>
            <person name="Klaenhammer T.R."/>
            <person name="Caufield P.W."/>
            <person name="Cui Y."/>
            <person name="Zhang H."/>
            <person name="O'Toole P.W."/>
        </authorList>
    </citation>
    <scope>NUCLEOTIDE SEQUENCE [LARGE SCALE GENOMIC DNA]</scope>
    <source>
        <strain evidence="2 3">DSM 16982</strain>
    </source>
</reference>
<gene>
    <name evidence="2" type="ORF">FD31_GL001729</name>
</gene>
<dbReference type="PATRIC" id="fig|1423774.3.peg.1792"/>
<feature type="domain" description="S-layer protein C-terminal" evidence="1">
    <location>
        <begin position="369"/>
        <end position="428"/>
    </location>
</feature>
<evidence type="ECO:0000259" key="1">
    <source>
        <dbReference type="Pfam" id="PF03217"/>
    </source>
</evidence>
<dbReference type="Pfam" id="PF03217">
    <property type="entry name" value="SlpA"/>
    <property type="match status" value="2"/>
</dbReference>
<name>A0A0R1W9W6_9LACO</name>
<dbReference type="AlphaFoldDB" id="A0A0R1W9W6"/>